<organism evidence="3 4">
    <name type="scientific">Laticauda laticaudata</name>
    <name type="common">Blue-ringed sea krait</name>
    <name type="synonym">Blue-lipped sea krait</name>
    <dbReference type="NCBI Taxonomy" id="8630"/>
    <lineage>
        <taxon>Eukaryota</taxon>
        <taxon>Metazoa</taxon>
        <taxon>Chordata</taxon>
        <taxon>Craniata</taxon>
        <taxon>Vertebrata</taxon>
        <taxon>Euteleostomi</taxon>
        <taxon>Lepidosauria</taxon>
        <taxon>Squamata</taxon>
        <taxon>Bifurcata</taxon>
        <taxon>Unidentata</taxon>
        <taxon>Episquamata</taxon>
        <taxon>Toxicofera</taxon>
        <taxon>Serpentes</taxon>
        <taxon>Colubroidea</taxon>
        <taxon>Elapidae</taxon>
        <taxon>Laticaudinae</taxon>
        <taxon>Laticauda</taxon>
    </lineage>
</organism>
<evidence type="ECO:0000313" key="3">
    <source>
        <dbReference type="Ensembl" id="ENSLLTP00000002826.1"/>
    </source>
</evidence>
<dbReference type="InterPro" id="IPR029018">
    <property type="entry name" value="Hex-like_dom2"/>
</dbReference>
<protein>
    <submittedName>
        <fullName evidence="3">Uncharacterized protein</fullName>
    </submittedName>
</protein>
<dbReference type="Proteomes" id="UP000694406">
    <property type="component" value="Unplaced"/>
</dbReference>
<dbReference type="GO" id="GO:0016787">
    <property type="term" value="F:hydrolase activity"/>
    <property type="evidence" value="ECO:0007669"/>
    <property type="project" value="UniProtKB-KW"/>
</dbReference>
<feature type="chain" id="PRO_5034169708" evidence="2">
    <location>
        <begin position="19"/>
        <end position="169"/>
    </location>
</feature>
<dbReference type="AlphaFoldDB" id="A0A8C5RGM8"/>
<proteinExistence type="predicted"/>
<name>A0A8C5RGM8_LATLA</name>
<reference evidence="3" key="1">
    <citation type="submission" date="2025-08" db="UniProtKB">
        <authorList>
            <consortium name="Ensembl"/>
        </authorList>
    </citation>
    <scope>IDENTIFICATION</scope>
</reference>
<keyword evidence="2" id="KW-0732">Signal</keyword>
<reference evidence="3" key="2">
    <citation type="submission" date="2025-09" db="UniProtKB">
        <authorList>
            <consortium name="Ensembl"/>
        </authorList>
    </citation>
    <scope>IDENTIFICATION</scope>
</reference>
<dbReference type="Gene3D" id="3.30.379.10">
    <property type="entry name" value="Chitobiase/beta-hexosaminidase domain 2-like"/>
    <property type="match status" value="1"/>
</dbReference>
<keyword evidence="4" id="KW-1185">Reference proteome</keyword>
<sequence>MAGAPLPLLLLAAGLGAALWPQPQWLLQDPQSRCRLSPRQFRFAYANGSAVAPGCEVLDGAFQRYWLLLFPPGHKEPSGAGGEGKGGKREEERNWGPLAPRLWDECKNHFFKKIESGSNNKILHLPPLILLQIQEVAVFAASICHLICSGIKYFSPFWLSEQVLHTSNV</sequence>
<accession>A0A8C5RGM8</accession>
<keyword evidence="1" id="KW-0378">Hydrolase</keyword>
<evidence type="ECO:0000256" key="2">
    <source>
        <dbReference type="SAM" id="SignalP"/>
    </source>
</evidence>
<evidence type="ECO:0000256" key="1">
    <source>
        <dbReference type="ARBA" id="ARBA00022801"/>
    </source>
</evidence>
<evidence type="ECO:0000313" key="4">
    <source>
        <dbReference type="Proteomes" id="UP000694406"/>
    </source>
</evidence>
<feature type="signal peptide" evidence="2">
    <location>
        <begin position="1"/>
        <end position="18"/>
    </location>
</feature>
<dbReference type="Ensembl" id="ENSLLTT00000002941.1">
    <property type="protein sequence ID" value="ENSLLTP00000002826.1"/>
    <property type="gene ID" value="ENSLLTG00000002167.1"/>
</dbReference>